<dbReference type="PANTHER" id="PTHR12538:SF0">
    <property type="entry name" value="40S RIBOSOMAL PROTEIN S26"/>
    <property type="match status" value="1"/>
</dbReference>
<dbReference type="GO" id="GO:0003735">
    <property type="term" value="F:structural constituent of ribosome"/>
    <property type="evidence" value="ECO:0007669"/>
    <property type="project" value="InterPro"/>
</dbReference>
<proteinExistence type="inferred from homology"/>
<dbReference type="FunFam" id="3.30.1740.20:FF:000001">
    <property type="entry name" value="40S ribosomal protein S26"/>
    <property type="match status" value="1"/>
</dbReference>
<dbReference type="OrthoDB" id="10262653at2759"/>
<evidence type="ECO:0000313" key="6">
    <source>
        <dbReference type="EMBL" id="KAJ2688360.1"/>
    </source>
</evidence>
<protein>
    <recommendedName>
        <fullName evidence="4">40S ribosomal protein S26</fullName>
    </recommendedName>
</protein>
<evidence type="ECO:0000313" key="7">
    <source>
        <dbReference type="Proteomes" id="UP001151516"/>
    </source>
</evidence>
<dbReference type="InterPro" id="IPR000892">
    <property type="entry name" value="Ribosomal_eS26"/>
</dbReference>
<dbReference type="Pfam" id="PF01283">
    <property type="entry name" value="Ribosomal_S26e"/>
    <property type="match status" value="1"/>
</dbReference>
<sequence>TVKRRNHGRSKKGRGHVKFIRCDNCSQACPKDKAIKRFQISKMVEAAAERDMAEASVYETYVIPRLYIKKHYCVGCAIHMKFVRVRSRTARRDRAPPPRRFNKYPPPMIEYDPVRWVAYLVSALFFLLVGRALMASREAKALWLNAVGLAALLAFISLILRGAMDSTDADTFRMYEAQTVLHMCAAYILVGVLLVFSSKW</sequence>
<keyword evidence="7" id="KW-1185">Reference proteome</keyword>
<dbReference type="AlphaFoldDB" id="A0A9W8GLI1"/>
<dbReference type="InterPro" id="IPR038551">
    <property type="entry name" value="Ribosomal_eS26_sf"/>
</dbReference>
<keyword evidence="2 4" id="KW-0689">Ribosomal protein</keyword>
<dbReference type="Gene3D" id="3.30.1740.20">
    <property type="entry name" value="Ribosomal protein S26e"/>
    <property type="match status" value="1"/>
</dbReference>
<organism evidence="6 7">
    <name type="scientific">Coemansia spiralis</name>
    <dbReference type="NCBI Taxonomy" id="417178"/>
    <lineage>
        <taxon>Eukaryota</taxon>
        <taxon>Fungi</taxon>
        <taxon>Fungi incertae sedis</taxon>
        <taxon>Zoopagomycota</taxon>
        <taxon>Kickxellomycotina</taxon>
        <taxon>Kickxellomycetes</taxon>
        <taxon>Kickxellales</taxon>
        <taxon>Kickxellaceae</taxon>
        <taxon>Coemansia</taxon>
    </lineage>
</organism>
<evidence type="ECO:0000256" key="4">
    <source>
        <dbReference type="RuleBase" id="RU363128"/>
    </source>
</evidence>
<dbReference type="PANTHER" id="PTHR12538">
    <property type="entry name" value="40S RIBOSOMAL PROTEIN S26"/>
    <property type="match status" value="1"/>
</dbReference>
<dbReference type="GO" id="GO:0022627">
    <property type="term" value="C:cytosolic small ribosomal subunit"/>
    <property type="evidence" value="ECO:0007669"/>
    <property type="project" value="TreeGrafter"/>
</dbReference>
<accession>A0A9W8GLI1</accession>
<evidence type="ECO:0000256" key="3">
    <source>
        <dbReference type="ARBA" id="ARBA00023274"/>
    </source>
</evidence>
<dbReference type="GO" id="GO:0003729">
    <property type="term" value="F:mRNA binding"/>
    <property type="evidence" value="ECO:0007669"/>
    <property type="project" value="TreeGrafter"/>
</dbReference>
<dbReference type="Proteomes" id="UP001151516">
    <property type="component" value="Unassembled WGS sequence"/>
</dbReference>
<feature type="transmembrane region" description="Helical" evidence="5">
    <location>
        <begin position="180"/>
        <end position="197"/>
    </location>
</feature>
<feature type="non-terminal residue" evidence="6">
    <location>
        <position position="1"/>
    </location>
</feature>
<comment type="caution">
    <text evidence="6">The sequence shown here is derived from an EMBL/GenBank/DDBJ whole genome shotgun (WGS) entry which is preliminary data.</text>
</comment>
<comment type="similarity">
    <text evidence="1 4">Belongs to the eukaryotic ribosomal protein eS26 family.</text>
</comment>
<evidence type="ECO:0000256" key="2">
    <source>
        <dbReference type="ARBA" id="ARBA00022980"/>
    </source>
</evidence>
<dbReference type="EMBL" id="JANBTX010000048">
    <property type="protein sequence ID" value="KAJ2688360.1"/>
    <property type="molecule type" value="Genomic_DNA"/>
</dbReference>
<keyword evidence="5" id="KW-0812">Transmembrane</keyword>
<name>A0A9W8GLI1_9FUNG</name>
<feature type="transmembrane region" description="Helical" evidence="5">
    <location>
        <begin position="141"/>
        <end position="160"/>
    </location>
</feature>
<reference evidence="6" key="1">
    <citation type="submission" date="2022-07" db="EMBL/GenBank/DDBJ databases">
        <title>Phylogenomic reconstructions and comparative analyses of Kickxellomycotina fungi.</title>
        <authorList>
            <person name="Reynolds N.K."/>
            <person name="Stajich J.E."/>
            <person name="Barry K."/>
            <person name="Grigoriev I.V."/>
            <person name="Crous P."/>
            <person name="Smith M.E."/>
        </authorList>
    </citation>
    <scope>NUCLEOTIDE SEQUENCE</scope>
    <source>
        <strain evidence="6">CBS 109367</strain>
    </source>
</reference>
<gene>
    <name evidence="6" type="primary">RPS26A</name>
    <name evidence="6" type="ORF">IWW39_002253</name>
</gene>
<evidence type="ECO:0000256" key="5">
    <source>
        <dbReference type="SAM" id="Phobius"/>
    </source>
</evidence>
<keyword evidence="3 4" id="KW-0687">Ribonucleoprotein</keyword>
<evidence type="ECO:0000256" key="1">
    <source>
        <dbReference type="ARBA" id="ARBA00008596"/>
    </source>
</evidence>
<feature type="transmembrane region" description="Helical" evidence="5">
    <location>
        <begin position="116"/>
        <end position="134"/>
    </location>
</feature>
<dbReference type="GO" id="GO:0006412">
    <property type="term" value="P:translation"/>
    <property type="evidence" value="ECO:0007669"/>
    <property type="project" value="InterPro"/>
</dbReference>
<keyword evidence="5" id="KW-0472">Membrane</keyword>
<keyword evidence="5" id="KW-1133">Transmembrane helix</keyword>